<dbReference type="InterPro" id="IPR008972">
    <property type="entry name" value="Cupredoxin"/>
</dbReference>
<dbReference type="Gene3D" id="2.60.40.420">
    <property type="entry name" value="Cupredoxins - blue copper proteins"/>
    <property type="match status" value="1"/>
</dbReference>
<dbReference type="EMBL" id="JARAOO010000005">
    <property type="protein sequence ID" value="KAJ7967426.1"/>
    <property type="molecule type" value="Genomic_DNA"/>
</dbReference>
<comment type="caution">
    <text evidence="2">The sequence shown here is derived from an EMBL/GenBank/DDBJ whole genome shotgun (WGS) entry which is preliminary data.</text>
</comment>
<evidence type="ECO:0000313" key="3">
    <source>
        <dbReference type="Proteomes" id="UP001163823"/>
    </source>
</evidence>
<dbReference type="PROSITE" id="PS51485">
    <property type="entry name" value="PHYTOCYANIN"/>
    <property type="match status" value="1"/>
</dbReference>
<proteinExistence type="predicted"/>
<protein>
    <submittedName>
        <fullName evidence="2">Plastocyanin-like domain protein</fullName>
    </submittedName>
</protein>
<dbReference type="AlphaFoldDB" id="A0AAD7M1N3"/>
<evidence type="ECO:0000259" key="1">
    <source>
        <dbReference type="PROSITE" id="PS51485"/>
    </source>
</evidence>
<sequence>MAPFILNDTLVFKYDPPLNNSHPHSVYLFSNFWSFLNCDLKRAKMVANITQGDGNGFEFVLKRWQPHYFACGESNGIHCKLGQMKFFVMPMLRRWYP</sequence>
<feature type="domain" description="Phytocyanin" evidence="1">
    <location>
        <begin position="1"/>
        <end position="92"/>
    </location>
</feature>
<dbReference type="Proteomes" id="UP001163823">
    <property type="component" value="Chromosome 5"/>
</dbReference>
<accession>A0AAD7M1N3</accession>
<dbReference type="PANTHER" id="PTHR34052">
    <property type="entry name" value="GLYCINE-RICH PROTEIN-LIKE"/>
    <property type="match status" value="1"/>
</dbReference>
<dbReference type="KEGG" id="qsa:O6P43_011689"/>
<gene>
    <name evidence="2" type="ORF">O6P43_011689</name>
</gene>
<organism evidence="2 3">
    <name type="scientific">Quillaja saponaria</name>
    <name type="common">Soap bark tree</name>
    <dbReference type="NCBI Taxonomy" id="32244"/>
    <lineage>
        <taxon>Eukaryota</taxon>
        <taxon>Viridiplantae</taxon>
        <taxon>Streptophyta</taxon>
        <taxon>Embryophyta</taxon>
        <taxon>Tracheophyta</taxon>
        <taxon>Spermatophyta</taxon>
        <taxon>Magnoliopsida</taxon>
        <taxon>eudicotyledons</taxon>
        <taxon>Gunneridae</taxon>
        <taxon>Pentapetalae</taxon>
        <taxon>rosids</taxon>
        <taxon>fabids</taxon>
        <taxon>Fabales</taxon>
        <taxon>Quillajaceae</taxon>
        <taxon>Quillaja</taxon>
    </lineage>
</organism>
<reference evidence="2" key="1">
    <citation type="journal article" date="2023" name="Science">
        <title>Elucidation of the pathway for biosynthesis of saponin adjuvants from the soapbark tree.</title>
        <authorList>
            <person name="Reed J."/>
            <person name="Orme A."/>
            <person name="El-Demerdash A."/>
            <person name="Owen C."/>
            <person name="Martin L.B.B."/>
            <person name="Misra R.C."/>
            <person name="Kikuchi S."/>
            <person name="Rejzek M."/>
            <person name="Martin A.C."/>
            <person name="Harkess A."/>
            <person name="Leebens-Mack J."/>
            <person name="Louveau T."/>
            <person name="Stephenson M.J."/>
            <person name="Osbourn A."/>
        </authorList>
    </citation>
    <scope>NUCLEOTIDE SEQUENCE</scope>
    <source>
        <strain evidence="2">S10</strain>
    </source>
</reference>
<dbReference type="InterPro" id="IPR003245">
    <property type="entry name" value="Phytocyanin_dom"/>
</dbReference>
<keyword evidence="3" id="KW-1185">Reference proteome</keyword>
<name>A0AAD7M1N3_QUISA</name>
<dbReference type="GO" id="GO:0009055">
    <property type="term" value="F:electron transfer activity"/>
    <property type="evidence" value="ECO:0007669"/>
    <property type="project" value="InterPro"/>
</dbReference>
<dbReference type="PANTHER" id="PTHR34052:SF1">
    <property type="entry name" value="OS06G0216700 PROTEIN"/>
    <property type="match status" value="1"/>
</dbReference>
<evidence type="ECO:0000313" key="2">
    <source>
        <dbReference type="EMBL" id="KAJ7967426.1"/>
    </source>
</evidence>
<dbReference type="SUPFAM" id="SSF49503">
    <property type="entry name" value="Cupredoxins"/>
    <property type="match status" value="1"/>
</dbReference>